<reference evidence="1 2" key="1">
    <citation type="submission" date="2019-09" db="EMBL/GenBank/DDBJ databases">
        <authorList>
            <person name="Silva M."/>
            <person name="Pereira G."/>
            <person name="Lopes-Da-Costa L."/>
            <person name="Silva E."/>
        </authorList>
    </citation>
    <scope>NUCLEOTIDE SEQUENCE [LARGE SCALE GENOMIC DNA]</scope>
    <source>
        <strain evidence="1 2">FMV-PI01</strain>
    </source>
</reference>
<name>A0A6L5WID4_9BACT</name>
<dbReference type="AlphaFoldDB" id="A0A6L5WID4"/>
<proteinExistence type="predicted"/>
<dbReference type="RefSeq" id="WP_154571287.1">
    <property type="nucleotide sequence ID" value="NZ_VWSJ01000034.1"/>
</dbReference>
<protein>
    <recommendedName>
        <fullName evidence="3">DUF4747 family protein</fullName>
    </recommendedName>
</protein>
<dbReference type="Proteomes" id="UP000476338">
    <property type="component" value="Unassembled WGS sequence"/>
</dbReference>
<reference evidence="1 2" key="2">
    <citation type="submission" date="2020-03" db="EMBL/GenBank/DDBJ databases">
        <title>Campylobacter portucalensis sp. nov., a new species of Campylobacter isolated from the reproductive tract of bulls.</title>
        <authorList>
            <person name="Silva M.F."/>
            <person name="Pereira G."/>
            <person name="Carneiro C."/>
            <person name="Hemphill A."/>
            <person name="Mateus L."/>
            <person name="Lopes-Da-Costa L."/>
            <person name="Silva E."/>
        </authorList>
    </citation>
    <scope>NUCLEOTIDE SEQUENCE [LARGE SCALE GENOMIC DNA]</scope>
    <source>
        <strain evidence="1 2">FMV-PI01</strain>
    </source>
</reference>
<evidence type="ECO:0008006" key="3">
    <source>
        <dbReference type="Google" id="ProtNLM"/>
    </source>
</evidence>
<sequence length="266" mass="31201">MRLKSTLTFSECNLIANNSQIPTLDMFNGIKSKYSYEYENTTYRLECEIKDDILWIYAKFGNKTPYTDSVFDITTQEDRPNPRTQEELELKNQLFCVYYPKNAVLYISDYRKNTFLSNFLKAHFNQEFSINKYYIEPESFANEINSISSIKFTSTNRTLFNNDIFGEVADVCGYNMPISFSIEAKYKGNNFILEKLKDTLLILKNKKENGEIDRVICVGKDDKNMEKIFNLDTFIKKISINIEKDENGMFDPDTIKNIILERLNEK</sequence>
<gene>
    <name evidence="1" type="ORF">F1B92_07680</name>
</gene>
<accession>A0A6L5WID4</accession>
<dbReference type="EMBL" id="VWSJ01000034">
    <property type="protein sequence ID" value="MSN97038.1"/>
    <property type="molecule type" value="Genomic_DNA"/>
</dbReference>
<comment type="caution">
    <text evidence="1">The sequence shown here is derived from an EMBL/GenBank/DDBJ whole genome shotgun (WGS) entry which is preliminary data.</text>
</comment>
<evidence type="ECO:0000313" key="1">
    <source>
        <dbReference type="EMBL" id="MSN97038.1"/>
    </source>
</evidence>
<evidence type="ECO:0000313" key="2">
    <source>
        <dbReference type="Proteomes" id="UP000476338"/>
    </source>
</evidence>
<keyword evidence="2" id="KW-1185">Reference proteome</keyword>
<organism evidence="1 2">
    <name type="scientific">Campylobacter portucalensis</name>
    <dbReference type="NCBI Taxonomy" id="2608384"/>
    <lineage>
        <taxon>Bacteria</taxon>
        <taxon>Pseudomonadati</taxon>
        <taxon>Campylobacterota</taxon>
        <taxon>Epsilonproteobacteria</taxon>
        <taxon>Campylobacterales</taxon>
        <taxon>Campylobacteraceae</taxon>
        <taxon>Campylobacter</taxon>
    </lineage>
</organism>